<evidence type="ECO:0000256" key="9">
    <source>
        <dbReference type="ARBA" id="ARBA00023136"/>
    </source>
</evidence>
<keyword evidence="8 10" id="KW-0811">Translocation</keyword>
<accession>A0A517MVJ9</accession>
<gene>
    <name evidence="12" type="ORF">HG15A2_21840</name>
</gene>
<dbReference type="Proteomes" id="UP000319852">
    <property type="component" value="Chromosome"/>
</dbReference>
<keyword evidence="3 10" id="KW-0813">Transport</keyword>
<sequence length="133" mass="13106">MKPVYGLLLSVTAIFMILLVLVQRGRGGGLAGALGGAGGSSAFGAKAGDVFTRITIGAAAFWIVLCIAAAKWGGEGESLVGDFGAKSAAESPAQPGLSATEDDEEAEAPAETEAGDGEGGSDTEPDTDASDSE</sequence>
<evidence type="ECO:0000256" key="8">
    <source>
        <dbReference type="ARBA" id="ARBA00023010"/>
    </source>
</evidence>
<feature type="compositionally biased region" description="Acidic residues" evidence="11">
    <location>
        <begin position="100"/>
        <end position="133"/>
    </location>
</feature>
<feature type="region of interest" description="Disordered" evidence="11">
    <location>
        <begin position="85"/>
        <end position="133"/>
    </location>
</feature>
<evidence type="ECO:0000256" key="7">
    <source>
        <dbReference type="ARBA" id="ARBA00022989"/>
    </source>
</evidence>
<dbReference type="GO" id="GO:0015450">
    <property type="term" value="F:protein-transporting ATPase activity"/>
    <property type="evidence" value="ECO:0007669"/>
    <property type="project" value="UniProtKB-UniRule"/>
</dbReference>
<keyword evidence="9 10" id="KW-0472">Membrane</keyword>
<keyword evidence="4 10" id="KW-1003">Cell membrane</keyword>
<evidence type="ECO:0000256" key="2">
    <source>
        <dbReference type="ARBA" id="ARBA00008445"/>
    </source>
</evidence>
<dbReference type="EMBL" id="CP036263">
    <property type="protein sequence ID" value="QDS98896.1"/>
    <property type="molecule type" value="Genomic_DNA"/>
</dbReference>
<reference evidence="12 13" key="1">
    <citation type="submission" date="2019-02" db="EMBL/GenBank/DDBJ databases">
        <title>Deep-cultivation of Planctomycetes and their phenomic and genomic characterization uncovers novel biology.</title>
        <authorList>
            <person name="Wiegand S."/>
            <person name="Jogler M."/>
            <person name="Boedeker C."/>
            <person name="Pinto D."/>
            <person name="Vollmers J."/>
            <person name="Rivas-Marin E."/>
            <person name="Kohn T."/>
            <person name="Peeters S.H."/>
            <person name="Heuer A."/>
            <person name="Rast P."/>
            <person name="Oberbeckmann S."/>
            <person name="Bunk B."/>
            <person name="Jeske O."/>
            <person name="Meyerdierks A."/>
            <person name="Storesund J.E."/>
            <person name="Kallscheuer N."/>
            <person name="Luecker S."/>
            <person name="Lage O.M."/>
            <person name="Pohl T."/>
            <person name="Merkel B.J."/>
            <person name="Hornburger P."/>
            <person name="Mueller R.-W."/>
            <person name="Bruemmer F."/>
            <person name="Labrenz M."/>
            <person name="Spormann A.M."/>
            <person name="Op den Camp H."/>
            <person name="Overmann J."/>
            <person name="Amann R."/>
            <person name="Jetten M.S.M."/>
            <person name="Mascher T."/>
            <person name="Medema M.H."/>
            <person name="Devos D.P."/>
            <person name="Kaster A.-K."/>
            <person name="Ovreas L."/>
            <person name="Rohde M."/>
            <person name="Galperin M.Y."/>
            <person name="Jogler C."/>
        </authorList>
    </citation>
    <scope>NUCLEOTIDE SEQUENCE [LARGE SCALE GENOMIC DNA]</scope>
    <source>
        <strain evidence="12 13">HG15A2</strain>
    </source>
</reference>
<name>A0A517MVJ9_9BACT</name>
<dbReference type="GO" id="GO:0065002">
    <property type="term" value="P:intracellular protein transmembrane transport"/>
    <property type="evidence" value="ECO:0007669"/>
    <property type="project" value="TreeGrafter"/>
</dbReference>
<dbReference type="KEGG" id="amob:HG15A2_21840"/>
<evidence type="ECO:0000256" key="6">
    <source>
        <dbReference type="ARBA" id="ARBA00022927"/>
    </source>
</evidence>
<proteinExistence type="inferred from homology"/>
<dbReference type="AlphaFoldDB" id="A0A517MVJ9"/>
<comment type="caution">
    <text evidence="10">Lacks conserved residue(s) required for the propagation of feature annotation.</text>
</comment>
<comment type="function">
    <text evidence="10">Involved in protein export. Participates in an early event of protein translocation.</text>
</comment>
<keyword evidence="6 10" id="KW-0653">Protein transport</keyword>
<keyword evidence="5 10" id="KW-0812">Transmembrane</keyword>
<dbReference type="PANTHER" id="PTHR34182">
    <property type="entry name" value="PROTEIN-EXPORT MEMBRANE PROTEIN SECG"/>
    <property type="match status" value="1"/>
</dbReference>
<dbReference type="InterPro" id="IPR004692">
    <property type="entry name" value="SecG"/>
</dbReference>
<keyword evidence="7 10" id="KW-1133">Transmembrane helix</keyword>
<evidence type="ECO:0000256" key="3">
    <source>
        <dbReference type="ARBA" id="ARBA00022448"/>
    </source>
</evidence>
<keyword evidence="13" id="KW-1185">Reference proteome</keyword>
<feature type="transmembrane region" description="Helical" evidence="10">
    <location>
        <begin position="51"/>
        <end position="70"/>
    </location>
</feature>
<dbReference type="Pfam" id="PF03840">
    <property type="entry name" value="SecG"/>
    <property type="match status" value="1"/>
</dbReference>
<dbReference type="GO" id="GO:0009306">
    <property type="term" value="P:protein secretion"/>
    <property type="evidence" value="ECO:0007669"/>
    <property type="project" value="UniProtKB-UniRule"/>
</dbReference>
<dbReference type="NCBIfam" id="TIGR00810">
    <property type="entry name" value="secG"/>
    <property type="match status" value="1"/>
</dbReference>
<dbReference type="PANTHER" id="PTHR34182:SF1">
    <property type="entry name" value="PROTEIN-EXPORT MEMBRANE PROTEIN SECG"/>
    <property type="match status" value="1"/>
</dbReference>
<evidence type="ECO:0000256" key="10">
    <source>
        <dbReference type="RuleBase" id="RU365087"/>
    </source>
</evidence>
<evidence type="ECO:0000313" key="13">
    <source>
        <dbReference type="Proteomes" id="UP000319852"/>
    </source>
</evidence>
<dbReference type="GO" id="GO:0043952">
    <property type="term" value="P:protein transport by the Sec complex"/>
    <property type="evidence" value="ECO:0007669"/>
    <property type="project" value="TreeGrafter"/>
</dbReference>
<evidence type="ECO:0000313" key="12">
    <source>
        <dbReference type="EMBL" id="QDS98896.1"/>
    </source>
</evidence>
<evidence type="ECO:0000256" key="11">
    <source>
        <dbReference type="SAM" id="MobiDB-lite"/>
    </source>
</evidence>
<evidence type="ECO:0000256" key="4">
    <source>
        <dbReference type="ARBA" id="ARBA00022475"/>
    </source>
</evidence>
<comment type="similarity">
    <text evidence="2 10">Belongs to the SecG family.</text>
</comment>
<protein>
    <recommendedName>
        <fullName evidence="10">Protein-export membrane protein SecG</fullName>
    </recommendedName>
</protein>
<organism evidence="12 13">
    <name type="scientific">Adhaeretor mobilis</name>
    <dbReference type="NCBI Taxonomy" id="1930276"/>
    <lineage>
        <taxon>Bacteria</taxon>
        <taxon>Pseudomonadati</taxon>
        <taxon>Planctomycetota</taxon>
        <taxon>Planctomycetia</taxon>
        <taxon>Pirellulales</taxon>
        <taxon>Lacipirellulaceae</taxon>
        <taxon>Adhaeretor</taxon>
    </lineage>
</organism>
<comment type="subcellular location">
    <subcellularLocation>
        <location evidence="1 10">Cell membrane</location>
        <topology evidence="1 10">Multi-pass membrane protein</topology>
    </subcellularLocation>
</comment>
<evidence type="ECO:0000256" key="5">
    <source>
        <dbReference type="ARBA" id="ARBA00022692"/>
    </source>
</evidence>
<evidence type="ECO:0000256" key="1">
    <source>
        <dbReference type="ARBA" id="ARBA00004651"/>
    </source>
</evidence>
<dbReference type="OrthoDB" id="292477at2"/>
<dbReference type="GO" id="GO:0005886">
    <property type="term" value="C:plasma membrane"/>
    <property type="evidence" value="ECO:0007669"/>
    <property type="project" value="UniProtKB-SubCell"/>
</dbReference>